<proteinExistence type="predicted"/>
<dbReference type="SUPFAM" id="SSF52091">
    <property type="entry name" value="SpoIIaa-like"/>
    <property type="match status" value="1"/>
</dbReference>
<protein>
    <submittedName>
        <fullName evidence="1">Alpha-L-fucosidase</fullName>
    </submittedName>
</protein>
<evidence type="ECO:0000313" key="2">
    <source>
        <dbReference type="Proteomes" id="UP000217736"/>
    </source>
</evidence>
<gene>
    <name evidence="1" type="ORF">MSG_01470</name>
</gene>
<name>A0A1Z4EF92_9MYCO</name>
<dbReference type="EMBL" id="AP018164">
    <property type="protein sequence ID" value="BAX91626.1"/>
    <property type="molecule type" value="Genomic_DNA"/>
</dbReference>
<dbReference type="AlphaFoldDB" id="A0A1Z4EF92"/>
<dbReference type="Pfam" id="PF11964">
    <property type="entry name" value="SpoIIAA-like"/>
    <property type="match status" value="1"/>
</dbReference>
<dbReference type="Proteomes" id="UP000217736">
    <property type="component" value="Chromosome"/>
</dbReference>
<dbReference type="InterPro" id="IPR038396">
    <property type="entry name" value="SpoIIAA-like_sf"/>
</dbReference>
<sequence length="131" mass="14990">MIEMLEDFPDDVAAFAFHGHVSKADYDTVLVPAFEDKLSRHHKVGIYFEIAPDFGSFGAGAIWADSKFDIGHYFDWDRCAIVSDVDWVKKVANFSELFGFLWPGRYRTFSGSQADEARKWIVNYHSKREAG</sequence>
<dbReference type="OrthoDB" id="4729899at2"/>
<dbReference type="KEGG" id="mshg:MSG_01470"/>
<accession>A0A1Z4EF92</accession>
<evidence type="ECO:0000313" key="1">
    <source>
        <dbReference type="EMBL" id="BAX91626.1"/>
    </source>
</evidence>
<organism evidence="1 2">
    <name type="scientific">Mycobacterium shigaense</name>
    <dbReference type="NCBI Taxonomy" id="722731"/>
    <lineage>
        <taxon>Bacteria</taxon>
        <taxon>Bacillati</taxon>
        <taxon>Actinomycetota</taxon>
        <taxon>Actinomycetes</taxon>
        <taxon>Mycobacteriales</taxon>
        <taxon>Mycobacteriaceae</taxon>
        <taxon>Mycobacterium</taxon>
        <taxon>Mycobacterium simiae complex</taxon>
    </lineage>
</organism>
<keyword evidence="2" id="KW-1185">Reference proteome</keyword>
<dbReference type="InterPro" id="IPR036513">
    <property type="entry name" value="STAS_dom_sf"/>
</dbReference>
<dbReference type="Gene3D" id="3.40.50.10600">
    <property type="entry name" value="SpoIIaa-like domains"/>
    <property type="match status" value="1"/>
</dbReference>
<dbReference type="InterPro" id="IPR021866">
    <property type="entry name" value="SpoIIAA-like"/>
</dbReference>
<reference evidence="2" key="1">
    <citation type="submission" date="2017-06" db="EMBL/GenBank/DDBJ databases">
        <title>Complete Genome Sequence of Mycobacterium shigaense.</title>
        <authorList>
            <person name="Fukano H."/>
            <person name="Yoshida M."/>
            <person name="Kazumi Y."/>
            <person name="Ogura Y."/>
            <person name="Mitarai S."/>
            <person name="Hayashi T."/>
            <person name="Hoshino Y."/>
        </authorList>
    </citation>
    <scope>NUCLEOTIDE SEQUENCE [LARGE SCALE GENOMIC DNA]</scope>
    <source>
        <strain evidence="2">UN-152</strain>
    </source>
</reference>